<dbReference type="SUPFAM" id="SSF74653">
    <property type="entry name" value="TolA/TonB C-terminal domain"/>
    <property type="match status" value="1"/>
</dbReference>
<feature type="domain" description="TonB C-terminal" evidence="1">
    <location>
        <begin position="122"/>
        <end position="207"/>
    </location>
</feature>
<keyword evidence="3" id="KW-1185">Reference proteome</keyword>
<evidence type="ECO:0000313" key="3">
    <source>
        <dbReference type="Proteomes" id="UP000479132"/>
    </source>
</evidence>
<dbReference type="Proteomes" id="UP000479132">
    <property type="component" value="Unassembled WGS sequence"/>
</dbReference>
<evidence type="ECO:0000313" key="2">
    <source>
        <dbReference type="EMBL" id="NGP88896.1"/>
    </source>
</evidence>
<dbReference type="InterPro" id="IPR037682">
    <property type="entry name" value="TonB_C"/>
</dbReference>
<dbReference type="Pfam" id="PF03544">
    <property type="entry name" value="TonB_C"/>
    <property type="match status" value="1"/>
</dbReference>
<evidence type="ECO:0000259" key="1">
    <source>
        <dbReference type="Pfam" id="PF03544"/>
    </source>
</evidence>
<proteinExistence type="predicted"/>
<accession>A0A6M1T085</accession>
<dbReference type="EMBL" id="JAALLS010000013">
    <property type="protein sequence ID" value="NGP88896.1"/>
    <property type="molecule type" value="Genomic_DNA"/>
</dbReference>
<comment type="caution">
    <text evidence="2">The sequence shown here is derived from an EMBL/GenBank/DDBJ whole genome shotgun (WGS) entry which is preliminary data.</text>
</comment>
<dbReference type="AlphaFoldDB" id="A0A6M1T085"/>
<protein>
    <submittedName>
        <fullName evidence="2">Energy transducer TonB</fullName>
    </submittedName>
</protein>
<dbReference type="RefSeq" id="WP_165269091.1">
    <property type="nucleotide sequence ID" value="NZ_JAALLS010000013.1"/>
</dbReference>
<organism evidence="2 3">
    <name type="scientific">Fodinibius halophilus</name>
    <dbReference type="NCBI Taxonomy" id="1736908"/>
    <lineage>
        <taxon>Bacteria</taxon>
        <taxon>Pseudomonadati</taxon>
        <taxon>Balneolota</taxon>
        <taxon>Balneolia</taxon>
        <taxon>Balneolales</taxon>
        <taxon>Balneolaceae</taxon>
        <taxon>Fodinibius</taxon>
    </lineage>
</organism>
<gene>
    <name evidence="2" type="ORF">G3569_11055</name>
</gene>
<dbReference type="Gene3D" id="3.30.1150.10">
    <property type="match status" value="1"/>
</dbReference>
<reference evidence="2 3" key="1">
    <citation type="submission" date="2020-02" db="EMBL/GenBank/DDBJ databases">
        <title>Aliifodinibius halophilus 2W32, complete genome.</title>
        <authorList>
            <person name="Li Y."/>
            <person name="Wu S."/>
        </authorList>
    </citation>
    <scope>NUCLEOTIDE SEQUENCE [LARGE SCALE GENOMIC DNA]</scope>
    <source>
        <strain evidence="2 3">2W32</strain>
    </source>
</reference>
<sequence length="209" mass="22819">MSCIIAAELIALAFFTLWPAPGSKSENKKKATFNDDTIVMDEAVITTQASTPPPPPKPRAPVPVPKDEIIEEKIIVFEDINSSDFTDSLSISKLKGAGNSDQVASSPQQPPTVIRIVEAVMPDAAKEAGIKAEVTVRFLVDKKGRVEDARIELVKVYPEGSDEPRFLDSIGYGIAEATLRAAQQWKFRPAKNNGKPVRAYSKQVFTFGF</sequence>
<dbReference type="GO" id="GO:0055085">
    <property type="term" value="P:transmembrane transport"/>
    <property type="evidence" value="ECO:0007669"/>
    <property type="project" value="InterPro"/>
</dbReference>
<name>A0A6M1T085_9BACT</name>